<organism evidence="2 3">
    <name type="scientific">Aldrovandia affinis</name>
    <dbReference type="NCBI Taxonomy" id="143900"/>
    <lineage>
        <taxon>Eukaryota</taxon>
        <taxon>Metazoa</taxon>
        <taxon>Chordata</taxon>
        <taxon>Craniata</taxon>
        <taxon>Vertebrata</taxon>
        <taxon>Euteleostomi</taxon>
        <taxon>Actinopterygii</taxon>
        <taxon>Neopterygii</taxon>
        <taxon>Teleostei</taxon>
        <taxon>Notacanthiformes</taxon>
        <taxon>Halosauridae</taxon>
        <taxon>Aldrovandia</taxon>
    </lineage>
</organism>
<evidence type="ECO:0000256" key="1">
    <source>
        <dbReference type="SAM" id="MobiDB-lite"/>
    </source>
</evidence>
<evidence type="ECO:0000313" key="3">
    <source>
        <dbReference type="Proteomes" id="UP001221898"/>
    </source>
</evidence>
<accession>A0AAD7WX78</accession>
<proteinExistence type="predicted"/>
<comment type="caution">
    <text evidence="2">The sequence shown here is derived from an EMBL/GenBank/DDBJ whole genome shotgun (WGS) entry which is preliminary data.</text>
</comment>
<dbReference type="AlphaFoldDB" id="A0AAD7WX78"/>
<keyword evidence="3" id="KW-1185">Reference proteome</keyword>
<reference evidence="2" key="1">
    <citation type="journal article" date="2023" name="Science">
        <title>Genome structures resolve the early diversification of teleost fishes.</title>
        <authorList>
            <person name="Parey E."/>
            <person name="Louis A."/>
            <person name="Montfort J."/>
            <person name="Bouchez O."/>
            <person name="Roques C."/>
            <person name="Iampietro C."/>
            <person name="Lluch J."/>
            <person name="Castinel A."/>
            <person name="Donnadieu C."/>
            <person name="Desvignes T."/>
            <person name="Floi Bucao C."/>
            <person name="Jouanno E."/>
            <person name="Wen M."/>
            <person name="Mejri S."/>
            <person name="Dirks R."/>
            <person name="Jansen H."/>
            <person name="Henkel C."/>
            <person name="Chen W.J."/>
            <person name="Zahm M."/>
            <person name="Cabau C."/>
            <person name="Klopp C."/>
            <person name="Thompson A.W."/>
            <person name="Robinson-Rechavi M."/>
            <person name="Braasch I."/>
            <person name="Lecointre G."/>
            <person name="Bobe J."/>
            <person name="Postlethwait J.H."/>
            <person name="Berthelot C."/>
            <person name="Roest Crollius H."/>
            <person name="Guiguen Y."/>
        </authorList>
    </citation>
    <scope>NUCLEOTIDE SEQUENCE</scope>
    <source>
        <strain evidence="2">NC1722</strain>
    </source>
</reference>
<name>A0AAD7WX78_9TELE</name>
<feature type="region of interest" description="Disordered" evidence="1">
    <location>
        <begin position="52"/>
        <end position="73"/>
    </location>
</feature>
<sequence>MQSVVGHQQEDWAGTHARCQGSVVPPQRPLGGPQVRHVTPCSFTEWESFPSHTAAQNGGRAGNRVQRGLQVWS</sequence>
<dbReference type="EMBL" id="JAINUG010000022">
    <property type="protein sequence ID" value="KAJ8411599.1"/>
    <property type="molecule type" value="Genomic_DNA"/>
</dbReference>
<evidence type="ECO:0000313" key="2">
    <source>
        <dbReference type="EMBL" id="KAJ8411599.1"/>
    </source>
</evidence>
<feature type="region of interest" description="Disordered" evidence="1">
    <location>
        <begin position="1"/>
        <end position="36"/>
    </location>
</feature>
<dbReference type="Proteomes" id="UP001221898">
    <property type="component" value="Unassembled WGS sequence"/>
</dbReference>
<gene>
    <name evidence="2" type="ORF">AAFF_G00164070</name>
</gene>
<protein>
    <submittedName>
        <fullName evidence="2">Uncharacterized protein</fullName>
    </submittedName>
</protein>